<sequence>MKRKPKVAKAGEKAQPVGSGIVPERNEELPPEGTKSPPNGLQTQSANPNPLLEKAEPMPQSADPSVEKTSKPKRKAPAGLSTYKKSREEYGSIRRSGRLQNAVVPARCKDIGPVFEDITAIDSENEDGSPLPEEDPLQKQSLSEMSLEAKVNYLLKQVELLASFMVPSNSKVAGDFFPSGSASNADPKYKILHMDCDKKIEALLHENHLLTVKLENAVSKLEMYEQGNRIFSEVLDKLKQMVVLFDLTKPAETVAHGKQTTRNGSFSPGAVGNATSPNMRDGSFSPDAVGNTASPKRGRGRDR</sequence>
<dbReference type="PANTHER" id="PTHR38936:SF1">
    <property type="entry name" value="DUF641 DOMAIN-CONTAINING PROTEIN"/>
    <property type="match status" value="1"/>
</dbReference>
<dbReference type="InParanoid" id="A0A059AYW8"/>
<evidence type="ECO:0000313" key="2">
    <source>
        <dbReference type="EMBL" id="KCW58851.1"/>
    </source>
</evidence>
<dbReference type="AlphaFoldDB" id="A0A059AYW8"/>
<feature type="region of interest" description="Disordered" evidence="1">
    <location>
        <begin position="1"/>
        <end position="89"/>
    </location>
</feature>
<organism evidence="2">
    <name type="scientific">Eucalyptus grandis</name>
    <name type="common">Flooded gum</name>
    <dbReference type="NCBI Taxonomy" id="71139"/>
    <lineage>
        <taxon>Eukaryota</taxon>
        <taxon>Viridiplantae</taxon>
        <taxon>Streptophyta</taxon>
        <taxon>Embryophyta</taxon>
        <taxon>Tracheophyta</taxon>
        <taxon>Spermatophyta</taxon>
        <taxon>Magnoliopsida</taxon>
        <taxon>eudicotyledons</taxon>
        <taxon>Gunneridae</taxon>
        <taxon>Pentapetalae</taxon>
        <taxon>rosids</taxon>
        <taxon>malvids</taxon>
        <taxon>Myrtales</taxon>
        <taxon>Myrtaceae</taxon>
        <taxon>Myrtoideae</taxon>
        <taxon>Eucalypteae</taxon>
        <taxon>Eucalyptus</taxon>
    </lineage>
</organism>
<dbReference type="EMBL" id="KK198760">
    <property type="protein sequence ID" value="KCW58851.1"/>
    <property type="molecule type" value="Genomic_DNA"/>
</dbReference>
<reference evidence="2" key="1">
    <citation type="submission" date="2013-07" db="EMBL/GenBank/DDBJ databases">
        <title>The genome of Eucalyptus grandis.</title>
        <authorList>
            <person name="Schmutz J."/>
            <person name="Hayes R."/>
            <person name="Myburg A."/>
            <person name="Tuskan G."/>
            <person name="Grattapaglia D."/>
            <person name="Rokhsar D.S."/>
        </authorList>
    </citation>
    <scope>NUCLEOTIDE SEQUENCE</scope>
    <source>
        <tissue evidence="2">Leaf extractions</tissue>
    </source>
</reference>
<dbReference type="Gramene" id="KCW58851">
    <property type="protein sequence ID" value="KCW58851"/>
    <property type="gene ID" value="EUGRSUZ_H01481"/>
</dbReference>
<gene>
    <name evidence="2" type="ORF">EUGRSUZ_H01481</name>
</gene>
<dbReference type="eggNOG" id="ENOG502S4K5">
    <property type="taxonomic scope" value="Eukaryota"/>
</dbReference>
<accession>A0A059AYW8</accession>
<dbReference type="PANTHER" id="PTHR38936">
    <property type="entry name" value="TITIN-LIKE ISOFORM X2"/>
    <property type="match status" value="1"/>
</dbReference>
<proteinExistence type="predicted"/>
<feature type="compositionally biased region" description="Polar residues" evidence="1">
    <location>
        <begin position="36"/>
        <end position="48"/>
    </location>
</feature>
<evidence type="ECO:0000256" key="1">
    <source>
        <dbReference type="SAM" id="MobiDB-lite"/>
    </source>
</evidence>
<dbReference type="OMA" id="VEESFCE"/>
<name>A0A059AYW8_EUCGR</name>
<protein>
    <submittedName>
        <fullName evidence="2">Uncharacterized protein</fullName>
    </submittedName>
</protein>
<feature type="region of interest" description="Disordered" evidence="1">
    <location>
        <begin position="255"/>
        <end position="303"/>
    </location>
</feature>